<dbReference type="Pfam" id="PF08859">
    <property type="entry name" value="DGC"/>
    <property type="match status" value="1"/>
</dbReference>
<dbReference type="RefSeq" id="WP_090308089.1">
    <property type="nucleotide sequence ID" value="NZ_FNRK01000015.1"/>
</dbReference>
<sequence length="134" mass="14213">MSKIKIIACSGIGKAPGLIAREAVIQATRSLPESTERFCLGRVVTGDADVVAAVKGQPCLILDGCAKCCALKSTEACGGTVCASHRVIDRMREHRGEDHGTPRMLSDEGFAFVQEWAAVLEGDVARILEKEGEA</sequence>
<proteinExistence type="predicted"/>
<dbReference type="OrthoDB" id="1723957at2"/>
<evidence type="ECO:0000313" key="2">
    <source>
        <dbReference type="Proteomes" id="UP000199394"/>
    </source>
</evidence>
<protein>
    <submittedName>
        <fullName evidence="1">DGC domain-containing protein</fullName>
    </submittedName>
</protein>
<evidence type="ECO:0000313" key="1">
    <source>
        <dbReference type="EMBL" id="SEA59767.1"/>
    </source>
</evidence>
<name>A0A1H4CHD0_9FIRM</name>
<gene>
    <name evidence="1" type="ORF">SAMN04515656_11557</name>
</gene>
<reference evidence="1 2" key="1">
    <citation type="submission" date="2016-10" db="EMBL/GenBank/DDBJ databases">
        <authorList>
            <person name="de Groot N.N."/>
        </authorList>
    </citation>
    <scope>NUCLEOTIDE SEQUENCE [LARGE SCALE GENOMIC DNA]</scope>
    <source>
        <strain evidence="1 2">SR12</strain>
    </source>
</reference>
<accession>A0A1H4CHD0</accession>
<dbReference type="Proteomes" id="UP000199394">
    <property type="component" value="Unassembled WGS sequence"/>
</dbReference>
<dbReference type="EMBL" id="FNRK01000015">
    <property type="protein sequence ID" value="SEA59767.1"/>
    <property type="molecule type" value="Genomic_DNA"/>
</dbReference>
<dbReference type="AlphaFoldDB" id="A0A1H4CHD0"/>
<keyword evidence="2" id="KW-1185">Reference proteome</keyword>
<dbReference type="STRING" id="81409.SAMN04515656_11557"/>
<organism evidence="1 2">
    <name type="scientific">Eubacterium aggregans</name>
    <dbReference type="NCBI Taxonomy" id="81409"/>
    <lineage>
        <taxon>Bacteria</taxon>
        <taxon>Bacillati</taxon>
        <taxon>Bacillota</taxon>
        <taxon>Clostridia</taxon>
        <taxon>Eubacteriales</taxon>
        <taxon>Eubacteriaceae</taxon>
        <taxon>Eubacterium</taxon>
    </lineage>
</organism>
<dbReference type="InterPro" id="IPR014958">
    <property type="entry name" value="DGC"/>
</dbReference>